<protein>
    <recommendedName>
        <fullName evidence="3">Phosphoenolpyruvate carboxykinase</fullName>
    </recommendedName>
</protein>
<proteinExistence type="predicted"/>
<organism evidence="1 2">
    <name type="scientific">Porphyromonas catoniae F0037</name>
    <dbReference type="NCBI Taxonomy" id="1127696"/>
    <lineage>
        <taxon>Bacteria</taxon>
        <taxon>Pseudomonadati</taxon>
        <taxon>Bacteroidota</taxon>
        <taxon>Bacteroidia</taxon>
        <taxon>Bacteroidales</taxon>
        <taxon>Porphyromonadaceae</taxon>
        <taxon>Porphyromonas</taxon>
    </lineage>
</organism>
<name>L1NHP5_9PORP</name>
<dbReference type="InterPro" id="IPR027417">
    <property type="entry name" value="P-loop_NTPase"/>
</dbReference>
<evidence type="ECO:0000313" key="1">
    <source>
        <dbReference type="EMBL" id="EKY02737.1"/>
    </source>
</evidence>
<accession>L1NHP5</accession>
<dbReference type="HOGENOM" id="CLU_078434_0_0_10"/>
<evidence type="ECO:0008006" key="3">
    <source>
        <dbReference type="Google" id="ProtNLM"/>
    </source>
</evidence>
<dbReference type="SUPFAM" id="SSF53795">
    <property type="entry name" value="PEP carboxykinase-like"/>
    <property type="match status" value="1"/>
</dbReference>
<dbReference type="Gene3D" id="3.40.50.300">
    <property type="entry name" value="P-loop containing nucleotide triphosphate hydrolases"/>
    <property type="match status" value="1"/>
</dbReference>
<evidence type="ECO:0000313" key="2">
    <source>
        <dbReference type="Proteomes" id="UP000010408"/>
    </source>
</evidence>
<dbReference type="eggNOG" id="ENOG502ZDY4">
    <property type="taxonomic scope" value="Bacteria"/>
</dbReference>
<comment type="caution">
    <text evidence="1">The sequence shown here is derived from an EMBL/GenBank/DDBJ whole genome shotgun (WGS) entry which is preliminary data.</text>
</comment>
<dbReference type="AlphaFoldDB" id="L1NHP5"/>
<reference evidence="1 2" key="1">
    <citation type="submission" date="2012-05" db="EMBL/GenBank/DDBJ databases">
        <authorList>
            <person name="Weinstock G."/>
            <person name="Sodergren E."/>
            <person name="Lobos E.A."/>
            <person name="Fulton L."/>
            <person name="Fulton R."/>
            <person name="Courtney L."/>
            <person name="Fronick C."/>
            <person name="O'Laughlin M."/>
            <person name="Godfrey J."/>
            <person name="Wilson R.M."/>
            <person name="Miner T."/>
            <person name="Farmer C."/>
            <person name="Delehaunty K."/>
            <person name="Cordes M."/>
            <person name="Minx P."/>
            <person name="Tomlinson C."/>
            <person name="Chen J."/>
            <person name="Wollam A."/>
            <person name="Pepin K.H."/>
            <person name="Bhonagiri V."/>
            <person name="Zhang X."/>
            <person name="Suruliraj S."/>
            <person name="Warren W."/>
            <person name="Mitreva M."/>
            <person name="Mardis E.R."/>
            <person name="Wilson R.K."/>
        </authorList>
    </citation>
    <scope>NUCLEOTIDE SEQUENCE [LARGE SCALE GENOMIC DNA]</scope>
    <source>
        <strain evidence="1 2">F0037</strain>
    </source>
</reference>
<gene>
    <name evidence="1" type="ORF">HMPREF9134_00281</name>
</gene>
<dbReference type="EMBL" id="AMEQ01000011">
    <property type="protein sequence ID" value="EKY02737.1"/>
    <property type="molecule type" value="Genomic_DNA"/>
</dbReference>
<dbReference type="PATRIC" id="fig|1127696.3.peg.232"/>
<dbReference type="Proteomes" id="UP000010408">
    <property type="component" value="Unassembled WGS sequence"/>
</dbReference>
<dbReference type="RefSeq" id="WP_005468420.1">
    <property type="nucleotide sequence ID" value="NZ_KB291042.1"/>
</dbReference>
<dbReference type="STRING" id="1127696.HMPREF9134_00281"/>
<sequence>MDEQLIYCIATEYIVLHTPSAEVTATLLPSYEPFRVPSLPDGCEPLFQFSGGIDLDSKKRIALLEDKLSEGVRAQVYHTDDRQLLLELTINRRHHALCVDQDWRTISSDVLLDDPSAAIFINRLIMIAYGVAIAPYRMLKMHASVTVLNGEALLFLGVSGTGKSTHSRLWRKYVPGATLLNDDEPIVRVLEDGEVRVYGCPWSGSTPCYKNESARVKAFVYLYQAPENKLTRLRGRDSFDAIYSSSAFLHSDKVRHLAMFDTVADILELIPVYRLDCEPNEGAVALTRQLLEK</sequence>